<accession>A0A1L9WTS8</accession>
<feature type="region of interest" description="Disordered" evidence="8">
    <location>
        <begin position="510"/>
        <end position="537"/>
    </location>
</feature>
<dbReference type="RefSeq" id="XP_020055940.1">
    <property type="nucleotide sequence ID" value="XM_020199614.1"/>
</dbReference>
<dbReference type="GO" id="GO:0008270">
    <property type="term" value="F:zinc ion binding"/>
    <property type="evidence" value="ECO:0007669"/>
    <property type="project" value="InterPro"/>
</dbReference>
<dbReference type="PANTHER" id="PTHR47782:SF12">
    <property type="entry name" value="ZN(II)2CYS6 TRANSCRIPTION FACTOR (EUROFUNG)"/>
    <property type="match status" value="1"/>
</dbReference>
<dbReference type="SMART" id="SM00906">
    <property type="entry name" value="Fungal_trans"/>
    <property type="match status" value="1"/>
</dbReference>
<evidence type="ECO:0000256" key="7">
    <source>
        <dbReference type="ARBA" id="ARBA00023242"/>
    </source>
</evidence>
<dbReference type="AlphaFoldDB" id="A0A1L9WTS8"/>
<keyword evidence="6" id="KW-0804">Transcription</keyword>
<evidence type="ECO:0000256" key="2">
    <source>
        <dbReference type="ARBA" id="ARBA00022723"/>
    </source>
</evidence>
<evidence type="ECO:0000256" key="6">
    <source>
        <dbReference type="ARBA" id="ARBA00023163"/>
    </source>
</evidence>
<evidence type="ECO:0000256" key="3">
    <source>
        <dbReference type="ARBA" id="ARBA00022833"/>
    </source>
</evidence>
<dbReference type="Pfam" id="PF04082">
    <property type="entry name" value="Fungal_trans"/>
    <property type="match status" value="1"/>
</dbReference>
<evidence type="ECO:0000313" key="11">
    <source>
        <dbReference type="Proteomes" id="UP000184546"/>
    </source>
</evidence>
<keyword evidence="11" id="KW-1185">Reference proteome</keyword>
<evidence type="ECO:0000313" key="10">
    <source>
        <dbReference type="EMBL" id="OJJ99600.1"/>
    </source>
</evidence>
<organism evidence="10 11">
    <name type="scientific">Aspergillus aculeatus (strain ATCC 16872 / CBS 172.66 / WB 5094)</name>
    <dbReference type="NCBI Taxonomy" id="690307"/>
    <lineage>
        <taxon>Eukaryota</taxon>
        <taxon>Fungi</taxon>
        <taxon>Dikarya</taxon>
        <taxon>Ascomycota</taxon>
        <taxon>Pezizomycotina</taxon>
        <taxon>Eurotiomycetes</taxon>
        <taxon>Eurotiomycetidae</taxon>
        <taxon>Eurotiales</taxon>
        <taxon>Aspergillaceae</taxon>
        <taxon>Aspergillus</taxon>
        <taxon>Aspergillus subgen. Circumdati</taxon>
    </lineage>
</organism>
<dbReference type="EMBL" id="KV878977">
    <property type="protein sequence ID" value="OJJ99600.1"/>
    <property type="molecule type" value="Genomic_DNA"/>
</dbReference>
<keyword evidence="5" id="KW-0238">DNA-binding</keyword>
<feature type="domain" description="Xylanolytic transcriptional activator regulatory" evidence="9">
    <location>
        <begin position="164"/>
        <end position="240"/>
    </location>
</feature>
<dbReference type="GO" id="GO:0006351">
    <property type="term" value="P:DNA-templated transcription"/>
    <property type="evidence" value="ECO:0007669"/>
    <property type="project" value="InterPro"/>
</dbReference>
<dbReference type="VEuPathDB" id="FungiDB:ASPACDRAFT_29118"/>
<dbReference type="GO" id="GO:0043565">
    <property type="term" value="F:sequence-specific DNA binding"/>
    <property type="evidence" value="ECO:0007669"/>
    <property type="project" value="TreeGrafter"/>
</dbReference>
<evidence type="ECO:0000256" key="8">
    <source>
        <dbReference type="SAM" id="MobiDB-lite"/>
    </source>
</evidence>
<protein>
    <recommendedName>
        <fullName evidence="9">Xylanolytic transcriptional activator regulatory domain-containing protein</fullName>
    </recommendedName>
</protein>
<gene>
    <name evidence="10" type="ORF">ASPACDRAFT_29118</name>
</gene>
<dbReference type="OrthoDB" id="2399539at2759"/>
<sequence length="581" mass="65755">MSTLFADARWRDQNVSLLQNLSKPSAVLETSIRANSLPPPEEAHLLQYLEHSLNGSHVQNPFLLRRDVQQLYHSVFSSAHGAASRPHLPLHLQRQTDFRVFMILAIGAVPLYRSGRHPSHPYGYFLAAMNYMDSNLLSRGLDSIQDLLLVVRFGIYHHIGRTSIWGLTTLCMRMCIEQNLHKPPRSKPASRRSLLHQQMQRRVFWECYMIDRYSSITLDRPFAIADKDIQVGLPADASDEEIDAAEASGSFPDLDSFCRAIACRSPGTTTELSVFFLCVRLRKITSKIHARFRHQEAPVSPVHPTTMQDITASGRIYGDLEELLQELQEWRLSAPVFPAPQSLYQMQAWYDLLLMRERLLLVRKAIDLVPKPGNTPPEDLLSLCLEYAIATIQTFCPLFDANTITYTRSYFQMLFTAGLSVMFCLSSLAAPTSAVRGQAVEAVEQSERALKRMGKELPDAVHYIAVYEALRSHVIGKMRMAPRLAAEWDEACRHERATAQEELLVQDDANHYPANSPGLNHRPPSSNNNNPPLENDPQLDPSLFSLDIFGDSTFWNMEYGLGEYAYGDPLLYSSLLHDESL</sequence>
<comment type="subcellular location">
    <subcellularLocation>
        <location evidence="1">Nucleus</location>
    </subcellularLocation>
</comment>
<dbReference type="GeneID" id="30973428"/>
<reference evidence="11" key="1">
    <citation type="journal article" date="2017" name="Genome Biol.">
        <title>Comparative genomics reveals high biological diversity and specific adaptations in the industrially and medically important fungal genus Aspergillus.</title>
        <authorList>
            <person name="de Vries R.P."/>
            <person name="Riley R."/>
            <person name="Wiebenga A."/>
            <person name="Aguilar-Osorio G."/>
            <person name="Amillis S."/>
            <person name="Uchima C.A."/>
            <person name="Anderluh G."/>
            <person name="Asadollahi M."/>
            <person name="Askin M."/>
            <person name="Barry K."/>
            <person name="Battaglia E."/>
            <person name="Bayram O."/>
            <person name="Benocci T."/>
            <person name="Braus-Stromeyer S.A."/>
            <person name="Caldana C."/>
            <person name="Canovas D."/>
            <person name="Cerqueira G.C."/>
            <person name="Chen F."/>
            <person name="Chen W."/>
            <person name="Choi C."/>
            <person name="Clum A."/>
            <person name="Dos Santos R.A."/>
            <person name="Damasio A.R."/>
            <person name="Diallinas G."/>
            <person name="Emri T."/>
            <person name="Fekete E."/>
            <person name="Flipphi M."/>
            <person name="Freyberg S."/>
            <person name="Gallo A."/>
            <person name="Gournas C."/>
            <person name="Habgood R."/>
            <person name="Hainaut M."/>
            <person name="Harispe M.L."/>
            <person name="Henrissat B."/>
            <person name="Hilden K.S."/>
            <person name="Hope R."/>
            <person name="Hossain A."/>
            <person name="Karabika E."/>
            <person name="Karaffa L."/>
            <person name="Karanyi Z."/>
            <person name="Krasevec N."/>
            <person name="Kuo A."/>
            <person name="Kusch H."/>
            <person name="LaButti K."/>
            <person name="Lagendijk E.L."/>
            <person name="Lapidus A."/>
            <person name="Levasseur A."/>
            <person name="Lindquist E."/>
            <person name="Lipzen A."/>
            <person name="Logrieco A.F."/>
            <person name="MacCabe A."/>
            <person name="Maekelae M.R."/>
            <person name="Malavazi I."/>
            <person name="Melin P."/>
            <person name="Meyer V."/>
            <person name="Mielnichuk N."/>
            <person name="Miskei M."/>
            <person name="Molnar A.P."/>
            <person name="Mule G."/>
            <person name="Ngan C.Y."/>
            <person name="Orejas M."/>
            <person name="Orosz E."/>
            <person name="Ouedraogo J.P."/>
            <person name="Overkamp K.M."/>
            <person name="Park H.-S."/>
            <person name="Perrone G."/>
            <person name="Piumi F."/>
            <person name="Punt P.J."/>
            <person name="Ram A.F."/>
            <person name="Ramon A."/>
            <person name="Rauscher S."/>
            <person name="Record E."/>
            <person name="Riano-Pachon D.M."/>
            <person name="Robert V."/>
            <person name="Roehrig J."/>
            <person name="Ruller R."/>
            <person name="Salamov A."/>
            <person name="Salih N.S."/>
            <person name="Samson R.A."/>
            <person name="Sandor E."/>
            <person name="Sanguinetti M."/>
            <person name="Schuetze T."/>
            <person name="Sepcic K."/>
            <person name="Shelest E."/>
            <person name="Sherlock G."/>
            <person name="Sophianopoulou V."/>
            <person name="Squina F.M."/>
            <person name="Sun H."/>
            <person name="Susca A."/>
            <person name="Todd R.B."/>
            <person name="Tsang A."/>
            <person name="Unkles S.E."/>
            <person name="van de Wiele N."/>
            <person name="van Rossen-Uffink D."/>
            <person name="Oliveira J.V."/>
            <person name="Vesth T.C."/>
            <person name="Visser J."/>
            <person name="Yu J.-H."/>
            <person name="Zhou M."/>
            <person name="Andersen M.R."/>
            <person name="Archer D.B."/>
            <person name="Baker S.E."/>
            <person name="Benoit I."/>
            <person name="Brakhage A.A."/>
            <person name="Braus G.H."/>
            <person name="Fischer R."/>
            <person name="Frisvad J.C."/>
            <person name="Goldman G.H."/>
            <person name="Houbraken J."/>
            <person name="Oakley B."/>
            <person name="Pocsi I."/>
            <person name="Scazzocchio C."/>
            <person name="Seiboth B."/>
            <person name="vanKuyk P.A."/>
            <person name="Wortman J."/>
            <person name="Dyer P.S."/>
            <person name="Grigoriev I.V."/>
        </authorList>
    </citation>
    <scope>NUCLEOTIDE SEQUENCE [LARGE SCALE GENOMIC DNA]</scope>
    <source>
        <strain evidence="11">ATCC 16872 / CBS 172.66 / WB 5094</strain>
    </source>
</reference>
<dbReference type="InterPro" id="IPR052202">
    <property type="entry name" value="Yeast_MetPath_Reg"/>
</dbReference>
<evidence type="ECO:0000256" key="1">
    <source>
        <dbReference type="ARBA" id="ARBA00004123"/>
    </source>
</evidence>
<dbReference type="CDD" id="cd12148">
    <property type="entry name" value="fungal_TF_MHR"/>
    <property type="match status" value="1"/>
</dbReference>
<keyword evidence="3" id="KW-0862">Zinc</keyword>
<evidence type="ECO:0000256" key="4">
    <source>
        <dbReference type="ARBA" id="ARBA00023015"/>
    </source>
</evidence>
<evidence type="ECO:0000256" key="5">
    <source>
        <dbReference type="ARBA" id="ARBA00023125"/>
    </source>
</evidence>
<dbReference type="Proteomes" id="UP000184546">
    <property type="component" value="Unassembled WGS sequence"/>
</dbReference>
<keyword evidence="2" id="KW-0479">Metal-binding</keyword>
<dbReference type="PANTHER" id="PTHR47782">
    <property type="entry name" value="ZN(II)2CYS6 TRANSCRIPTION FACTOR (EUROFUNG)-RELATED"/>
    <property type="match status" value="1"/>
</dbReference>
<dbReference type="STRING" id="690307.A0A1L9WTS8"/>
<dbReference type="GO" id="GO:0045944">
    <property type="term" value="P:positive regulation of transcription by RNA polymerase II"/>
    <property type="evidence" value="ECO:0007669"/>
    <property type="project" value="TreeGrafter"/>
</dbReference>
<dbReference type="OMA" id="MCIEQGL"/>
<keyword evidence="7" id="KW-0539">Nucleus</keyword>
<proteinExistence type="predicted"/>
<dbReference type="InterPro" id="IPR007219">
    <property type="entry name" value="XnlR_reg_dom"/>
</dbReference>
<dbReference type="GO" id="GO:0000981">
    <property type="term" value="F:DNA-binding transcription factor activity, RNA polymerase II-specific"/>
    <property type="evidence" value="ECO:0007669"/>
    <property type="project" value="TreeGrafter"/>
</dbReference>
<keyword evidence="4" id="KW-0805">Transcription regulation</keyword>
<dbReference type="GO" id="GO:0005634">
    <property type="term" value="C:nucleus"/>
    <property type="evidence" value="ECO:0007669"/>
    <property type="project" value="UniProtKB-SubCell"/>
</dbReference>
<name>A0A1L9WTS8_ASPA1</name>
<feature type="compositionally biased region" description="Low complexity" evidence="8">
    <location>
        <begin position="523"/>
        <end position="532"/>
    </location>
</feature>
<evidence type="ECO:0000259" key="9">
    <source>
        <dbReference type="SMART" id="SM00906"/>
    </source>
</evidence>